<evidence type="ECO:0000313" key="2">
    <source>
        <dbReference type="EMBL" id="RZS67537.1"/>
    </source>
</evidence>
<organism evidence="2 3">
    <name type="scientific">Kerstersia gyiorum</name>
    <dbReference type="NCBI Taxonomy" id="206506"/>
    <lineage>
        <taxon>Bacteria</taxon>
        <taxon>Pseudomonadati</taxon>
        <taxon>Pseudomonadota</taxon>
        <taxon>Betaproteobacteria</taxon>
        <taxon>Burkholderiales</taxon>
        <taxon>Alcaligenaceae</taxon>
        <taxon>Kerstersia</taxon>
    </lineage>
</organism>
<comment type="similarity">
    <text evidence="1">Belongs to the protease inhibitor I11 (ecotin) family.</text>
</comment>
<dbReference type="InterPro" id="IPR036198">
    <property type="entry name" value="Ecotin_sf"/>
</dbReference>
<dbReference type="InterPro" id="IPR005658">
    <property type="entry name" value="Prot_inh_ecotin"/>
</dbReference>
<dbReference type="PANTHER" id="PTHR35890:SF3">
    <property type="entry name" value="ECOTIN"/>
    <property type="match status" value="1"/>
</dbReference>
<dbReference type="PANTHER" id="PTHR35890">
    <property type="match status" value="1"/>
</dbReference>
<dbReference type="Gene3D" id="2.60.40.550">
    <property type="entry name" value="Ecotin"/>
    <property type="match status" value="1"/>
</dbReference>
<sequence>MTEISRSPGAGLFLRRLLAVAGLGLGAMFAAGSVAANPATDPATDLKPFPAPQAGQTRYVLNLESRPLEEDYEVQLIVGKTIPTDCNRQWFMGSLSEETVQGWGYGYYVLNDVKGPASTLMGCPEESRKDRFVSVQGEGFKVRYNSRLPLVVYVPEGFQLRYRLWRASDETWEVSAAD</sequence>
<evidence type="ECO:0000256" key="1">
    <source>
        <dbReference type="ARBA" id="ARBA00010558"/>
    </source>
</evidence>
<dbReference type="Pfam" id="PF03974">
    <property type="entry name" value="Ecotin"/>
    <property type="match status" value="1"/>
</dbReference>
<gene>
    <name evidence="2" type="ORF">EV679_2763</name>
</gene>
<dbReference type="NCBIfam" id="NF002987">
    <property type="entry name" value="PRK03719.1"/>
    <property type="match status" value="1"/>
</dbReference>
<proteinExistence type="inferred from homology"/>
<name>A0A4Q7MIE8_9BURK</name>
<accession>A0A4Q7MIE8</accession>
<comment type="caution">
    <text evidence="2">The sequence shown here is derived from an EMBL/GenBank/DDBJ whole genome shotgun (WGS) entry which is preliminary data.</text>
</comment>
<dbReference type="EMBL" id="SGWZ01000004">
    <property type="protein sequence ID" value="RZS67537.1"/>
    <property type="molecule type" value="Genomic_DNA"/>
</dbReference>
<dbReference type="SUPFAM" id="SSF49772">
    <property type="entry name" value="Ecotin, trypsin inhibitor"/>
    <property type="match status" value="1"/>
</dbReference>
<dbReference type="GO" id="GO:0004867">
    <property type="term" value="F:serine-type endopeptidase inhibitor activity"/>
    <property type="evidence" value="ECO:0007669"/>
    <property type="project" value="InterPro"/>
</dbReference>
<dbReference type="RefSeq" id="WP_238591335.1">
    <property type="nucleotide sequence ID" value="NZ_CBCSEB010000001.1"/>
</dbReference>
<reference evidence="2 3" key="1">
    <citation type="submission" date="2019-02" db="EMBL/GenBank/DDBJ databases">
        <title>Genomic Encyclopedia of Type Strains, Phase IV (KMG-IV): sequencing the most valuable type-strain genomes for metagenomic binning, comparative biology and taxonomic classification.</title>
        <authorList>
            <person name="Goeker M."/>
        </authorList>
    </citation>
    <scope>NUCLEOTIDE SEQUENCE [LARGE SCALE GENOMIC DNA]</scope>
    <source>
        <strain evidence="2 3">DSM 16618</strain>
    </source>
</reference>
<evidence type="ECO:0000313" key="3">
    <source>
        <dbReference type="Proteomes" id="UP000292039"/>
    </source>
</evidence>
<protein>
    <submittedName>
        <fullName evidence="2">Ecotin</fullName>
    </submittedName>
</protein>
<dbReference type="Proteomes" id="UP000292039">
    <property type="component" value="Unassembled WGS sequence"/>
</dbReference>
<dbReference type="PIRSF" id="PIRSF006865">
    <property type="entry name" value="Prot_inh_ecotin"/>
    <property type="match status" value="1"/>
</dbReference>
<dbReference type="GeneID" id="99726690"/>
<dbReference type="AlphaFoldDB" id="A0A4Q7MIE8"/>